<evidence type="ECO:0000259" key="4">
    <source>
        <dbReference type="PROSITE" id="PS51387"/>
    </source>
</evidence>
<dbReference type="Gene3D" id="3.30.390.50">
    <property type="entry name" value="CO dehydrogenase flavoprotein, C-terminal domain"/>
    <property type="match status" value="1"/>
</dbReference>
<dbReference type="InterPro" id="IPR036318">
    <property type="entry name" value="FAD-bd_PCMH-like_sf"/>
</dbReference>
<evidence type="ECO:0000256" key="3">
    <source>
        <dbReference type="ARBA" id="ARBA00023002"/>
    </source>
</evidence>
<keyword evidence="1" id="KW-0285">Flavoprotein</keyword>
<dbReference type="Gene3D" id="3.30.43.10">
    <property type="entry name" value="Uridine Diphospho-n-acetylenolpyruvylglucosamine Reductase, domain 2"/>
    <property type="match status" value="1"/>
</dbReference>
<dbReference type="PANTHER" id="PTHR42659:SF2">
    <property type="entry name" value="XANTHINE DEHYDROGENASE SUBUNIT C-RELATED"/>
    <property type="match status" value="1"/>
</dbReference>
<dbReference type="Gene3D" id="3.30.465.10">
    <property type="match status" value="1"/>
</dbReference>
<proteinExistence type="predicted"/>
<dbReference type="InterPro" id="IPR002346">
    <property type="entry name" value="Mopterin_DH_FAD-bd"/>
</dbReference>
<dbReference type="InterPro" id="IPR036683">
    <property type="entry name" value="CO_DH_flav_C_dom_sf"/>
</dbReference>
<dbReference type="OrthoDB" id="9793944at2"/>
<dbReference type="AlphaFoldDB" id="A0A432V374"/>
<evidence type="ECO:0000313" key="5">
    <source>
        <dbReference type="EMBL" id="RUM96647.1"/>
    </source>
</evidence>
<dbReference type="Pfam" id="PF00941">
    <property type="entry name" value="FAD_binding_5"/>
    <property type="match status" value="1"/>
</dbReference>
<keyword evidence="3" id="KW-0560">Oxidoreductase</keyword>
<name>A0A432V374_9HYPH</name>
<sequence length="290" mass="30565">MKPAPFDYLAVTSIDEAVRALQASCDAKIIAGGQSLVPMMNFRLVQPELLVDINRIAALSQITETTGGLTIGALVRHVESQKSQLTIRHFPVIAEAMHHVAHVAIRNRGTIGGSLVHADPAAEWPLLATLLDAELEIHGPDGERRAIPAEFFLGPLVTDLQEGELLTAAHLPYLPAGAGAAFDEFAQRAGDFAIVSVGAVVALRDGVIAEARLALGGVGDTPLRAQAAETHLVGKPLSDGLLAQAATLAVEGLEPNTDLHASSEYRLHLVPILARRVLATAARRARGACE</sequence>
<reference evidence="5 6" key="1">
    <citation type="submission" date="2018-11" db="EMBL/GenBank/DDBJ databases">
        <title>Pseudaminobacter arsenicus sp. nov., an arsenic-resistant bacterium isolated from arsenic-rich aquifers.</title>
        <authorList>
            <person name="Mu Y."/>
        </authorList>
    </citation>
    <scope>NUCLEOTIDE SEQUENCE [LARGE SCALE GENOMIC DNA]</scope>
    <source>
        <strain evidence="5 6">CB3</strain>
    </source>
</reference>
<dbReference type="GO" id="GO:0016491">
    <property type="term" value="F:oxidoreductase activity"/>
    <property type="evidence" value="ECO:0007669"/>
    <property type="project" value="UniProtKB-KW"/>
</dbReference>
<dbReference type="InterPro" id="IPR016167">
    <property type="entry name" value="FAD-bd_PCMH_sub1"/>
</dbReference>
<accession>A0A432V374</accession>
<keyword evidence="2" id="KW-0274">FAD</keyword>
<dbReference type="SUPFAM" id="SSF56176">
    <property type="entry name" value="FAD-binding/transporter-associated domain-like"/>
    <property type="match status" value="1"/>
</dbReference>
<feature type="domain" description="FAD-binding PCMH-type" evidence="4">
    <location>
        <begin position="1"/>
        <end position="176"/>
    </location>
</feature>
<dbReference type="GO" id="GO:0071949">
    <property type="term" value="F:FAD binding"/>
    <property type="evidence" value="ECO:0007669"/>
    <property type="project" value="InterPro"/>
</dbReference>
<dbReference type="RefSeq" id="WP_128627701.1">
    <property type="nucleotide sequence ID" value="NZ_RKST01000017.1"/>
</dbReference>
<comment type="caution">
    <text evidence="5">The sequence shown here is derived from an EMBL/GenBank/DDBJ whole genome shotgun (WGS) entry which is preliminary data.</text>
</comment>
<evidence type="ECO:0000313" key="6">
    <source>
        <dbReference type="Proteomes" id="UP000281647"/>
    </source>
</evidence>
<evidence type="ECO:0000256" key="2">
    <source>
        <dbReference type="ARBA" id="ARBA00022827"/>
    </source>
</evidence>
<dbReference type="InterPro" id="IPR016166">
    <property type="entry name" value="FAD-bd_PCMH"/>
</dbReference>
<dbReference type="InterPro" id="IPR005107">
    <property type="entry name" value="CO_DH_flav_C"/>
</dbReference>
<dbReference type="SMART" id="SM01092">
    <property type="entry name" value="CO_deh_flav_C"/>
    <property type="match status" value="1"/>
</dbReference>
<dbReference type="InterPro" id="IPR016169">
    <property type="entry name" value="FAD-bd_PCMH_sub2"/>
</dbReference>
<protein>
    <submittedName>
        <fullName evidence="5">Xanthine dehydrogenase family protein subunit M</fullName>
    </submittedName>
</protein>
<keyword evidence="6" id="KW-1185">Reference proteome</keyword>
<dbReference type="EMBL" id="RKST01000017">
    <property type="protein sequence ID" value="RUM96647.1"/>
    <property type="molecule type" value="Genomic_DNA"/>
</dbReference>
<organism evidence="5 6">
    <name type="scientific">Borborobacter arsenicus</name>
    <dbReference type="NCBI Taxonomy" id="1851146"/>
    <lineage>
        <taxon>Bacteria</taxon>
        <taxon>Pseudomonadati</taxon>
        <taxon>Pseudomonadota</taxon>
        <taxon>Alphaproteobacteria</taxon>
        <taxon>Hyphomicrobiales</taxon>
        <taxon>Phyllobacteriaceae</taxon>
        <taxon>Borborobacter</taxon>
    </lineage>
</organism>
<evidence type="ECO:0000256" key="1">
    <source>
        <dbReference type="ARBA" id="ARBA00022630"/>
    </source>
</evidence>
<dbReference type="Proteomes" id="UP000281647">
    <property type="component" value="Unassembled WGS sequence"/>
</dbReference>
<dbReference type="PANTHER" id="PTHR42659">
    <property type="entry name" value="XANTHINE DEHYDROGENASE SUBUNIT C-RELATED"/>
    <property type="match status" value="1"/>
</dbReference>
<dbReference type="PROSITE" id="PS51387">
    <property type="entry name" value="FAD_PCMH"/>
    <property type="match status" value="1"/>
</dbReference>
<dbReference type="SUPFAM" id="SSF55447">
    <property type="entry name" value="CO dehydrogenase flavoprotein C-terminal domain-like"/>
    <property type="match status" value="1"/>
</dbReference>
<dbReference type="InterPro" id="IPR051312">
    <property type="entry name" value="Diverse_Substr_Oxidored"/>
</dbReference>
<gene>
    <name evidence="5" type="ORF">EET67_16815</name>
</gene>
<dbReference type="Pfam" id="PF03450">
    <property type="entry name" value="CO_deh_flav_C"/>
    <property type="match status" value="1"/>
</dbReference>